<dbReference type="AlphaFoldDB" id="A0ABC9TX78"/>
<dbReference type="InterPro" id="IPR032675">
    <property type="entry name" value="LRR_dom_sf"/>
</dbReference>
<accession>A0ABC9TX78</accession>
<name>A0ABC9TX78_CLOSY</name>
<protein>
    <recommendedName>
        <fullName evidence="3">Leucine-rich repeat domain-containing protein</fullName>
    </recommendedName>
</protein>
<evidence type="ECO:0000313" key="1">
    <source>
        <dbReference type="EMBL" id="ERI76627.1"/>
    </source>
</evidence>
<dbReference type="Pfam" id="PF13306">
    <property type="entry name" value="LRR_5"/>
    <property type="match status" value="1"/>
</dbReference>
<dbReference type="InterPro" id="IPR026906">
    <property type="entry name" value="LRR_5"/>
</dbReference>
<reference evidence="1 2" key="1">
    <citation type="submission" date="2013-07" db="EMBL/GenBank/DDBJ databases">
        <authorList>
            <person name="Weinstock G."/>
            <person name="Sodergren E."/>
            <person name="Wylie T."/>
            <person name="Fulton L."/>
            <person name="Fulton R."/>
            <person name="Fronick C."/>
            <person name="O'Laughlin M."/>
            <person name="Godfrey J."/>
            <person name="Miner T."/>
            <person name="Herter B."/>
            <person name="Appelbaum E."/>
            <person name="Cordes M."/>
            <person name="Lek S."/>
            <person name="Wollam A."/>
            <person name="Pepin K.H."/>
            <person name="Palsikar V.B."/>
            <person name="Mitreva M."/>
            <person name="Wilson R.K."/>
        </authorList>
    </citation>
    <scope>NUCLEOTIDE SEQUENCE [LARGE SCALE GENOMIC DNA]</scope>
    <source>
        <strain evidence="1 2">ATCC 14940</strain>
    </source>
</reference>
<dbReference type="EMBL" id="AWSU01000194">
    <property type="protein sequence ID" value="ERI76627.1"/>
    <property type="molecule type" value="Genomic_DNA"/>
</dbReference>
<dbReference type="Proteomes" id="UP000016491">
    <property type="component" value="Unassembled WGS sequence"/>
</dbReference>
<organism evidence="1 2">
    <name type="scientific">[Clostridium] symbiosum ATCC 14940</name>
    <dbReference type="NCBI Taxonomy" id="411472"/>
    <lineage>
        <taxon>Bacteria</taxon>
        <taxon>Bacillati</taxon>
        <taxon>Bacillota</taxon>
        <taxon>Clostridia</taxon>
        <taxon>Lachnospirales</taxon>
        <taxon>Lachnospiraceae</taxon>
        <taxon>Otoolea</taxon>
    </lineage>
</organism>
<evidence type="ECO:0008006" key="3">
    <source>
        <dbReference type="Google" id="ProtNLM"/>
    </source>
</evidence>
<proteinExistence type="predicted"/>
<evidence type="ECO:0000313" key="2">
    <source>
        <dbReference type="Proteomes" id="UP000016491"/>
    </source>
</evidence>
<dbReference type="Gene3D" id="3.80.10.10">
    <property type="entry name" value="Ribonuclease Inhibitor"/>
    <property type="match status" value="1"/>
</dbReference>
<gene>
    <name evidence="1" type="ORF">CLOSYM_02503</name>
</gene>
<sequence length="369" mass="41825">MRMGLKCLYKENGDSVTILRCYGEYGRIVLPESINGKKVTELGDYIFSEDMRHKPEGKIWTENGTSEERCADENTAACGSRVREICLPSTIKKIGRYAFYNCYSLKKLAMFSTAVDIGAGAFNGCRQIDELTIGVIKGERSCLKEVLAELNESLTVFYRQYEKSGDGELKCTGRAQLLFPVFYEEAVENTPARILETHVHGCGHRYRYAFEGTEFKFREYDSLFIHARAQESPQQAAVLALGRLRYPLELSQEASVMYREYLVQHPVEAAACLLKNDSMDDWRWFVGEFTPCGEKMIKVEHAAAGCLGNEGYAVRAREEYSDIKKPVLGKTGFAKLIEASNQAECTEVTSFLMDASYRAYPPERKRFEL</sequence>
<comment type="caution">
    <text evidence="1">The sequence shown here is derived from an EMBL/GenBank/DDBJ whole genome shotgun (WGS) entry which is preliminary data.</text>
</comment>